<dbReference type="AlphaFoldDB" id="A0A2I2FGS2"/>
<evidence type="ECO:0000313" key="2">
    <source>
        <dbReference type="Proteomes" id="UP000234585"/>
    </source>
</evidence>
<dbReference type="PANTHER" id="PTHR24148">
    <property type="entry name" value="ANKYRIN REPEAT DOMAIN-CONTAINING PROTEIN 39 HOMOLOG-RELATED"/>
    <property type="match status" value="1"/>
</dbReference>
<name>A0A2I2FGS2_ASPCN</name>
<keyword evidence="2" id="KW-1185">Reference proteome</keyword>
<dbReference type="OrthoDB" id="2157530at2759"/>
<dbReference type="STRING" id="41067.A0A2I2FGS2"/>
<accession>A0A2I2FGS2</accession>
<dbReference type="Proteomes" id="UP000234585">
    <property type="component" value="Unassembled WGS sequence"/>
</dbReference>
<dbReference type="InterPro" id="IPR052895">
    <property type="entry name" value="HetReg/Transcr_Mod"/>
</dbReference>
<protein>
    <submittedName>
        <fullName evidence="1">Uncharacterized protein</fullName>
    </submittedName>
</protein>
<dbReference type="RefSeq" id="XP_024673834.1">
    <property type="nucleotide sequence ID" value="XM_024811879.1"/>
</dbReference>
<gene>
    <name evidence="1" type="ORF">BDW47DRAFT_102483</name>
</gene>
<dbReference type="GeneID" id="36519039"/>
<sequence length="78" mass="8773">MGMVLGRRVLRTRNGYIGLAPPGAQKGDQVVLLEGGRVPYLLRKVDDESYKLVGECYVHGIMYGEAFDEKRCRDIMLV</sequence>
<dbReference type="PANTHER" id="PTHR24148:SF64">
    <property type="entry name" value="HETEROKARYON INCOMPATIBILITY DOMAIN-CONTAINING PROTEIN"/>
    <property type="match status" value="1"/>
</dbReference>
<dbReference type="Pfam" id="PF26639">
    <property type="entry name" value="Het-6_barrel"/>
    <property type="match status" value="1"/>
</dbReference>
<reference evidence="1 2" key="1">
    <citation type="submission" date="2017-12" db="EMBL/GenBank/DDBJ databases">
        <authorList>
            <consortium name="DOE Joint Genome Institute"/>
            <person name="Haridas S."/>
            <person name="Kjaerbolling I."/>
            <person name="Vesth T.C."/>
            <person name="Frisvad J.C."/>
            <person name="Nybo J.L."/>
            <person name="Theobald S."/>
            <person name="Kuo A."/>
            <person name="Bowyer P."/>
            <person name="Matsuda Y."/>
            <person name="Mondo S."/>
            <person name="Lyhne E.K."/>
            <person name="Kogle M.E."/>
            <person name="Clum A."/>
            <person name="Lipzen A."/>
            <person name="Salamov A."/>
            <person name="Ngan C.Y."/>
            <person name="Daum C."/>
            <person name="Chiniquy J."/>
            <person name="Barry K."/>
            <person name="LaButti K."/>
            <person name="Simmons B.A."/>
            <person name="Magnuson J.K."/>
            <person name="Mortensen U.H."/>
            <person name="Larsen T.O."/>
            <person name="Grigoriev I.V."/>
            <person name="Baker S.E."/>
            <person name="Andersen M.R."/>
            <person name="Nordberg H.P."/>
            <person name="Cantor M.N."/>
            <person name="Hua S.X."/>
        </authorList>
    </citation>
    <scope>NUCLEOTIDE SEQUENCE [LARGE SCALE GENOMIC DNA]</scope>
    <source>
        <strain evidence="1 2">CBS 102.13</strain>
    </source>
</reference>
<dbReference type="EMBL" id="KZ559127">
    <property type="protein sequence ID" value="PLB39822.1"/>
    <property type="molecule type" value="Genomic_DNA"/>
</dbReference>
<proteinExistence type="predicted"/>
<evidence type="ECO:0000313" key="1">
    <source>
        <dbReference type="EMBL" id="PLB39822.1"/>
    </source>
</evidence>
<organism evidence="1 2">
    <name type="scientific">Aspergillus candidus</name>
    <dbReference type="NCBI Taxonomy" id="41067"/>
    <lineage>
        <taxon>Eukaryota</taxon>
        <taxon>Fungi</taxon>
        <taxon>Dikarya</taxon>
        <taxon>Ascomycota</taxon>
        <taxon>Pezizomycotina</taxon>
        <taxon>Eurotiomycetes</taxon>
        <taxon>Eurotiomycetidae</taxon>
        <taxon>Eurotiales</taxon>
        <taxon>Aspergillaceae</taxon>
        <taxon>Aspergillus</taxon>
        <taxon>Aspergillus subgen. Circumdati</taxon>
    </lineage>
</organism>